<accession>A0AAD5WSR9</accession>
<dbReference type="FunFam" id="3.30.160.60:FF:000100">
    <property type="entry name" value="Zinc finger 45-like"/>
    <property type="match status" value="1"/>
</dbReference>
<feature type="compositionally biased region" description="Basic residues" evidence="6">
    <location>
        <begin position="259"/>
        <end position="275"/>
    </location>
</feature>
<evidence type="ECO:0000313" key="9">
    <source>
        <dbReference type="Proteomes" id="UP001201980"/>
    </source>
</evidence>
<evidence type="ECO:0000256" key="3">
    <source>
        <dbReference type="ARBA" id="ARBA00022771"/>
    </source>
</evidence>
<dbReference type="PROSITE" id="PS00028">
    <property type="entry name" value="ZINC_FINGER_C2H2_1"/>
    <property type="match status" value="2"/>
</dbReference>
<evidence type="ECO:0000256" key="5">
    <source>
        <dbReference type="PROSITE-ProRule" id="PRU00042"/>
    </source>
</evidence>
<feature type="region of interest" description="Disordered" evidence="6">
    <location>
        <begin position="207"/>
        <end position="282"/>
    </location>
</feature>
<feature type="compositionally biased region" description="Polar residues" evidence="6">
    <location>
        <begin position="69"/>
        <end position="84"/>
    </location>
</feature>
<feature type="domain" description="C2H2-type" evidence="7">
    <location>
        <begin position="283"/>
        <end position="310"/>
    </location>
</feature>
<dbReference type="PANTHER" id="PTHR23235:SF120">
    <property type="entry name" value="KRUPPEL-LIKE FACTOR 15"/>
    <property type="match status" value="1"/>
</dbReference>
<evidence type="ECO:0000259" key="7">
    <source>
        <dbReference type="PROSITE" id="PS50157"/>
    </source>
</evidence>
<dbReference type="InterPro" id="IPR013087">
    <property type="entry name" value="Znf_C2H2_type"/>
</dbReference>
<dbReference type="Proteomes" id="UP001201980">
    <property type="component" value="Unassembled WGS sequence"/>
</dbReference>
<dbReference type="SUPFAM" id="SSF57667">
    <property type="entry name" value="beta-beta-alpha zinc fingers"/>
    <property type="match status" value="2"/>
</dbReference>
<evidence type="ECO:0000256" key="4">
    <source>
        <dbReference type="ARBA" id="ARBA00022833"/>
    </source>
</evidence>
<feature type="compositionally biased region" description="Polar residues" evidence="6">
    <location>
        <begin position="174"/>
        <end position="183"/>
    </location>
</feature>
<dbReference type="SMART" id="SM00355">
    <property type="entry name" value="ZnF_C2H2"/>
    <property type="match status" value="3"/>
</dbReference>
<evidence type="ECO:0000256" key="2">
    <source>
        <dbReference type="ARBA" id="ARBA00022737"/>
    </source>
</evidence>
<reference evidence="8" key="1">
    <citation type="submission" date="2022-07" db="EMBL/GenBank/DDBJ databases">
        <title>Draft genome sequence of Zalerion maritima ATCC 34329, a (micro)plastics degrading marine fungus.</title>
        <authorList>
            <person name="Paco A."/>
            <person name="Goncalves M.F.M."/>
            <person name="Rocha-Santos T.A.P."/>
            <person name="Alves A."/>
        </authorList>
    </citation>
    <scope>NUCLEOTIDE SEQUENCE</scope>
    <source>
        <strain evidence="8">ATCC 34329</strain>
    </source>
</reference>
<feature type="domain" description="C2H2-type" evidence="7">
    <location>
        <begin position="313"/>
        <end position="343"/>
    </location>
</feature>
<feature type="compositionally biased region" description="Pro residues" evidence="6">
    <location>
        <begin position="112"/>
        <end position="122"/>
    </location>
</feature>
<keyword evidence="1" id="KW-0479">Metal-binding</keyword>
<keyword evidence="4" id="KW-0862">Zinc</keyword>
<comment type="caution">
    <text evidence="8">The sequence shown here is derived from an EMBL/GenBank/DDBJ whole genome shotgun (WGS) entry which is preliminary data.</text>
</comment>
<protein>
    <recommendedName>
        <fullName evidence="7">C2H2-type domain-containing protein</fullName>
    </recommendedName>
</protein>
<evidence type="ECO:0000256" key="1">
    <source>
        <dbReference type="ARBA" id="ARBA00022723"/>
    </source>
</evidence>
<name>A0AAD5WSR9_9PEZI</name>
<dbReference type="PANTHER" id="PTHR23235">
    <property type="entry name" value="KRUEPPEL-LIKE TRANSCRIPTION FACTOR"/>
    <property type="match status" value="1"/>
</dbReference>
<dbReference type="Pfam" id="PF00096">
    <property type="entry name" value="zf-C2H2"/>
    <property type="match status" value="3"/>
</dbReference>
<dbReference type="AlphaFoldDB" id="A0AAD5WSR9"/>
<evidence type="ECO:0000256" key="6">
    <source>
        <dbReference type="SAM" id="MobiDB-lite"/>
    </source>
</evidence>
<feature type="region of interest" description="Disordered" evidence="6">
    <location>
        <begin position="1"/>
        <end position="25"/>
    </location>
</feature>
<dbReference type="Gene3D" id="3.30.160.60">
    <property type="entry name" value="Classic Zinc Finger"/>
    <property type="match status" value="3"/>
</dbReference>
<dbReference type="GO" id="GO:0008270">
    <property type="term" value="F:zinc ion binding"/>
    <property type="evidence" value="ECO:0007669"/>
    <property type="project" value="UniProtKB-KW"/>
</dbReference>
<sequence length="430" mass="47268">MDHLSPPALTRSPTSPPNDLAYPSPPMMVEQQYKIASAYNSGTSCTLPPAYGSEISLPPVEAMGHPDWSSASGIHAASTSSSVPILSADYDPFQTPYDQGASAYYPQEVYQQPPPLPPPPHPHSASTAHIAHQAPSPPLDGRSRTPMPLTPRIKMESSEYPNPQDVSRYPSPPRSMTTPYSNEASHHYPAVTTSNYGIDAQQSAWVAPKSEYPHQPQSHQPQTSPMYPPPPPPPHHPSHPSAPAPGSDMAAQLFGDHRRLSRVSRQTARKQPRRMTTKEEATHQCDQCGKLFSRSYNHKAHMETHDKSRPYPFPCSVKDCNKKFVRRTDLQRHNASVHLKERCHKCEFCGRQFARKDTLRRHVDDGCSKRFSCPLDIGPESYDSFRGPPPGALMPPTTGSSLPPMTPPSGSGLVTTIAPPLRPGASWASR</sequence>
<organism evidence="8 9">
    <name type="scientific">Zalerion maritima</name>
    <dbReference type="NCBI Taxonomy" id="339359"/>
    <lineage>
        <taxon>Eukaryota</taxon>
        <taxon>Fungi</taxon>
        <taxon>Dikarya</taxon>
        <taxon>Ascomycota</taxon>
        <taxon>Pezizomycotina</taxon>
        <taxon>Sordariomycetes</taxon>
        <taxon>Lulworthiomycetidae</taxon>
        <taxon>Lulworthiales</taxon>
        <taxon>Lulworthiaceae</taxon>
        <taxon>Zalerion</taxon>
    </lineage>
</organism>
<dbReference type="GO" id="GO:0000978">
    <property type="term" value="F:RNA polymerase II cis-regulatory region sequence-specific DNA binding"/>
    <property type="evidence" value="ECO:0007669"/>
    <property type="project" value="TreeGrafter"/>
</dbReference>
<gene>
    <name evidence="8" type="ORF">MKZ38_002010</name>
</gene>
<dbReference type="InterPro" id="IPR036236">
    <property type="entry name" value="Znf_C2H2_sf"/>
</dbReference>
<evidence type="ECO:0000313" key="8">
    <source>
        <dbReference type="EMBL" id="KAJ2901260.1"/>
    </source>
</evidence>
<feature type="compositionally biased region" description="Low complexity" evidence="6">
    <location>
        <begin position="213"/>
        <end position="225"/>
    </location>
</feature>
<feature type="compositionally biased region" description="Polar residues" evidence="6">
    <location>
        <begin position="397"/>
        <end position="414"/>
    </location>
</feature>
<dbReference type="EMBL" id="JAKWBI020000159">
    <property type="protein sequence ID" value="KAJ2901260.1"/>
    <property type="molecule type" value="Genomic_DNA"/>
</dbReference>
<feature type="domain" description="C2H2-type" evidence="7">
    <location>
        <begin position="344"/>
        <end position="362"/>
    </location>
</feature>
<proteinExistence type="predicted"/>
<feature type="region of interest" description="Disordered" evidence="6">
    <location>
        <begin position="385"/>
        <end position="430"/>
    </location>
</feature>
<dbReference type="PROSITE" id="PS50157">
    <property type="entry name" value="ZINC_FINGER_C2H2_2"/>
    <property type="match status" value="3"/>
</dbReference>
<feature type="region of interest" description="Disordered" evidence="6">
    <location>
        <begin position="48"/>
        <end position="187"/>
    </location>
</feature>
<feature type="compositionally biased region" description="Pro residues" evidence="6">
    <location>
        <begin position="226"/>
        <end position="243"/>
    </location>
</feature>
<keyword evidence="2" id="KW-0677">Repeat</keyword>
<keyword evidence="9" id="KW-1185">Reference proteome</keyword>
<dbReference type="GO" id="GO:0000981">
    <property type="term" value="F:DNA-binding transcription factor activity, RNA polymerase II-specific"/>
    <property type="evidence" value="ECO:0007669"/>
    <property type="project" value="TreeGrafter"/>
</dbReference>
<keyword evidence="3 5" id="KW-0863">Zinc-finger</keyword>